<dbReference type="HOGENOM" id="CLU_1094592_0_0_1"/>
<accession>A0A0C2Z0S2</accession>
<evidence type="ECO:0000256" key="1">
    <source>
        <dbReference type="SAM" id="MobiDB-lite"/>
    </source>
</evidence>
<sequence>MSSSTIFPAPTDTPSSTNIMAQRGANYFFGFLIAFVVLFLIFVGCGIGSRRRLLAERREGSFTDAWGMSRYDAEQKRPTFYEYPLGVPVRVDQWEDIMPLSAVLWRRPPKEPSEDAESVVVDPAGTYSPPHSDLEAARGEPATPYSIFSGFALPQWRSTDKEPPDPDEKSDELPEEMNVAVLIAMPCSVNDCPATFQGTDVARLTECQIGTTIVPWHPEVSGTLLSVLSRTGSTPHQ</sequence>
<reference evidence="4" key="2">
    <citation type="submission" date="2015-01" db="EMBL/GenBank/DDBJ databases">
        <title>Evolutionary Origins and Diversification of the Mycorrhizal Mutualists.</title>
        <authorList>
            <consortium name="DOE Joint Genome Institute"/>
            <consortium name="Mycorrhizal Genomics Consortium"/>
            <person name="Kohler A."/>
            <person name="Kuo A."/>
            <person name="Nagy L.G."/>
            <person name="Floudas D."/>
            <person name="Copeland A."/>
            <person name="Barry K.W."/>
            <person name="Cichocki N."/>
            <person name="Veneault-Fourrey C."/>
            <person name="LaButti K."/>
            <person name="Lindquist E.A."/>
            <person name="Lipzen A."/>
            <person name="Lundell T."/>
            <person name="Morin E."/>
            <person name="Murat C."/>
            <person name="Riley R."/>
            <person name="Ohm R."/>
            <person name="Sun H."/>
            <person name="Tunlid A."/>
            <person name="Henrissat B."/>
            <person name="Grigoriev I.V."/>
            <person name="Hibbett D.S."/>
            <person name="Martin F."/>
        </authorList>
    </citation>
    <scope>NUCLEOTIDE SEQUENCE [LARGE SCALE GENOMIC DNA]</scope>
    <source>
        <strain evidence="4">h7</strain>
    </source>
</reference>
<protein>
    <submittedName>
        <fullName evidence="3">Uncharacterized protein</fullName>
    </submittedName>
</protein>
<keyword evidence="2" id="KW-0472">Membrane</keyword>
<name>A0A0C2Z0S2_HEBCY</name>
<dbReference type="AlphaFoldDB" id="A0A0C2Z0S2"/>
<evidence type="ECO:0000256" key="2">
    <source>
        <dbReference type="SAM" id="Phobius"/>
    </source>
</evidence>
<keyword evidence="2" id="KW-1133">Transmembrane helix</keyword>
<gene>
    <name evidence="3" type="ORF">M413DRAFT_7503</name>
</gene>
<keyword evidence="4" id="KW-1185">Reference proteome</keyword>
<dbReference type="Proteomes" id="UP000053424">
    <property type="component" value="Unassembled WGS sequence"/>
</dbReference>
<reference evidence="3 4" key="1">
    <citation type="submission" date="2014-04" db="EMBL/GenBank/DDBJ databases">
        <authorList>
            <consortium name="DOE Joint Genome Institute"/>
            <person name="Kuo A."/>
            <person name="Gay G."/>
            <person name="Dore J."/>
            <person name="Kohler A."/>
            <person name="Nagy L.G."/>
            <person name="Floudas D."/>
            <person name="Copeland A."/>
            <person name="Barry K.W."/>
            <person name="Cichocki N."/>
            <person name="Veneault-Fourrey C."/>
            <person name="LaButti K."/>
            <person name="Lindquist E.A."/>
            <person name="Lipzen A."/>
            <person name="Lundell T."/>
            <person name="Morin E."/>
            <person name="Murat C."/>
            <person name="Sun H."/>
            <person name="Tunlid A."/>
            <person name="Henrissat B."/>
            <person name="Grigoriev I.V."/>
            <person name="Hibbett D.S."/>
            <person name="Martin F."/>
            <person name="Nordberg H.P."/>
            <person name="Cantor M.N."/>
            <person name="Hua S.X."/>
        </authorList>
    </citation>
    <scope>NUCLEOTIDE SEQUENCE [LARGE SCALE GENOMIC DNA]</scope>
    <source>
        <strain evidence="4">h7</strain>
    </source>
</reference>
<keyword evidence="2" id="KW-0812">Transmembrane</keyword>
<proteinExistence type="predicted"/>
<dbReference type="EMBL" id="KN831770">
    <property type="protein sequence ID" value="KIM46752.1"/>
    <property type="molecule type" value="Genomic_DNA"/>
</dbReference>
<feature type="transmembrane region" description="Helical" evidence="2">
    <location>
        <begin position="27"/>
        <end position="48"/>
    </location>
</feature>
<feature type="region of interest" description="Disordered" evidence="1">
    <location>
        <begin position="109"/>
        <end position="138"/>
    </location>
</feature>
<evidence type="ECO:0000313" key="3">
    <source>
        <dbReference type="EMBL" id="KIM46752.1"/>
    </source>
</evidence>
<evidence type="ECO:0000313" key="4">
    <source>
        <dbReference type="Proteomes" id="UP000053424"/>
    </source>
</evidence>
<organism evidence="3 4">
    <name type="scientific">Hebeloma cylindrosporum</name>
    <dbReference type="NCBI Taxonomy" id="76867"/>
    <lineage>
        <taxon>Eukaryota</taxon>
        <taxon>Fungi</taxon>
        <taxon>Dikarya</taxon>
        <taxon>Basidiomycota</taxon>
        <taxon>Agaricomycotina</taxon>
        <taxon>Agaricomycetes</taxon>
        <taxon>Agaricomycetidae</taxon>
        <taxon>Agaricales</taxon>
        <taxon>Agaricineae</taxon>
        <taxon>Hymenogastraceae</taxon>
        <taxon>Hebeloma</taxon>
    </lineage>
</organism>